<evidence type="ECO:0000313" key="2">
    <source>
        <dbReference type="EMBL" id="KAB8240768.1"/>
    </source>
</evidence>
<dbReference type="Proteomes" id="UP000325434">
    <property type="component" value="Unassembled WGS sequence"/>
</dbReference>
<organism evidence="2">
    <name type="scientific">Aspergillus flavus</name>
    <dbReference type="NCBI Taxonomy" id="5059"/>
    <lineage>
        <taxon>Eukaryota</taxon>
        <taxon>Fungi</taxon>
        <taxon>Dikarya</taxon>
        <taxon>Ascomycota</taxon>
        <taxon>Pezizomycotina</taxon>
        <taxon>Eurotiomycetes</taxon>
        <taxon>Eurotiomycetidae</taxon>
        <taxon>Eurotiales</taxon>
        <taxon>Aspergillaceae</taxon>
        <taxon>Aspergillus</taxon>
        <taxon>Aspergillus subgen. Circumdati</taxon>
    </lineage>
</organism>
<evidence type="ECO:0000256" key="1">
    <source>
        <dbReference type="SAM" id="MobiDB-lite"/>
    </source>
</evidence>
<sequence length="592" mass="67039">MIDGYTPASRVTLRAITRTYHLAIIIIFTDQLQTWPFFCLWSFQVVCLYTLMSGNYNYPPASLRVPRGTRAGDRPHYPTGNSLQHLRDLLHSERNHSTARALETLNEEIEEYRSGRVRDRPNFEETGAMVDRQIQQHIPRPGMQRLHALNVAATDTDSSTSTADSSISSSGHSTRPRGSGRTGRQRRNQGPTSNQLRDESAPHTATAIGIPGEADGDRWRIKRRKLESDDNREGLQSFRYGQYGQVVSGALKMELASCDGGTYETDGESTWPENVLRNDSSVYCTKSDRCNLILKHRGETPFCLKKIVIKAPKSGYDAPIQEGMVFVSMTSDELLARTAQYQIQYTSSRRSRRNRRTEMQPSQEYLNAYRHPLQSLTGRDSYSESDTDISDPTGLNAGTIPDPVSGFRVITDYDERSENSDHGDRRYGSDLPSLADVERLQMDQMEDDFLCSESDDSDSDEDTSELSTYNRRHRELLRRVTSMRRRYVMERNGQPRRRPVPSIIQPIPQSSFSGPHTGSDAQNPNLELLKPHARFFIERTKSMVSITFDPPPSGRYILIKLWSPHDGGNIDIQSIIAHGYAGPRYFPAGGFR</sequence>
<gene>
    <name evidence="2" type="ORF">BDV35DRAFT_103859</name>
</gene>
<accession>A0A5N6GFM1</accession>
<feature type="region of interest" description="Disordered" evidence="1">
    <location>
        <begin position="153"/>
        <end position="216"/>
    </location>
</feature>
<dbReference type="EMBL" id="ML734718">
    <property type="protein sequence ID" value="KAB8240768.1"/>
    <property type="molecule type" value="Genomic_DNA"/>
</dbReference>
<dbReference type="VEuPathDB" id="FungiDB:F9C07_2240724"/>
<feature type="compositionally biased region" description="Acidic residues" evidence="1">
    <location>
        <begin position="450"/>
        <end position="464"/>
    </location>
</feature>
<protein>
    <submittedName>
        <fullName evidence="2">Uncharacterized protein</fullName>
    </submittedName>
</protein>
<name>A0A5N6GFM1_ASPFL</name>
<feature type="compositionally biased region" description="Low complexity" evidence="1">
    <location>
        <begin position="153"/>
        <end position="179"/>
    </location>
</feature>
<reference evidence="2" key="1">
    <citation type="submission" date="2019-04" db="EMBL/GenBank/DDBJ databases">
        <title>Friends and foes A comparative genomics study of 23 Aspergillus species from section Flavi.</title>
        <authorList>
            <consortium name="DOE Joint Genome Institute"/>
            <person name="Kjaerbolling I."/>
            <person name="Vesth T."/>
            <person name="Frisvad J.C."/>
            <person name="Nybo J.L."/>
            <person name="Theobald S."/>
            <person name="Kildgaard S."/>
            <person name="Isbrandt T."/>
            <person name="Kuo A."/>
            <person name="Sato A."/>
            <person name="Lyhne E.K."/>
            <person name="Kogle M.E."/>
            <person name="Wiebenga A."/>
            <person name="Kun R.S."/>
            <person name="Lubbers R.J."/>
            <person name="Makela M.R."/>
            <person name="Barry K."/>
            <person name="Chovatia M."/>
            <person name="Clum A."/>
            <person name="Daum C."/>
            <person name="Haridas S."/>
            <person name="He G."/>
            <person name="LaButti K."/>
            <person name="Lipzen A."/>
            <person name="Mondo S."/>
            <person name="Riley R."/>
            <person name="Salamov A."/>
            <person name="Simmons B.A."/>
            <person name="Magnuson J.K."/>
            <person name="Henrissat B."/>
            <person name="Mortensen U.H."/>
            <person name="Larsen T.O."/>
            <person name="Devries R.P."/>
            <person name="Grigoriev I.V."/>
            <person name="Machida M."/>
            <person name="Baker S.E."/>
            <person name="Andersen M.R."/>
        </authorList>
    </citation>
    <scope>NUCLEOTIDE SEQUENCE [LARGE SCALE GENOMIC DNA]</scope>
    <source>
        <strain evidence="2">CBS 121.62</strain>
    </source>
</reference>
<dbReference type="AlphaFoldDB" id="A0A5N6GFM1"/>
<proteinExistence type="predicted"/>
<feature type="region of interest" description="Disordered" evidence="1">
    <location>
        <begin position="346"/>
        <end position="406"/>
    </location>
</feature>
<feature type="region of interest" description="Disordered" evidence="1">
    <location>
        <begin position="450"/>
        <end position="470"/>
    </location>
</feature>
<dbReference type="VEuPathDB" id="FungiDB:AFLA_010723"/>